<evidence type="ECO:0000256" key="3">
    <source>
        <dbReference type="SAM" id="MobiDB-lite"/>
    </source>
</evidence>
<dbReference type="AlphaFoldDB" id="A0A1I7KUQ1"/>
<proteinExistence type="inferred from homology"/>
<dbReference type="RefSeq" id="WP_068838808.1">
    <property type="nucleotide sequence ID" value="NZ_BMXC01000005.1"/>
</dbReference>
<dbReference type="Proteomes" id="UP000182491">
    <property type="component" value="Unassembled WGS sequence"/>
</dbReference>
<comment type="similarity">
    <text evidence="1">Belongs to the membrane fusion protein (MFP) (TC 8.A.1) family.</text>
</comment>
<feature type="coiled-coil region" evidence="2">
    <location>
        <begin position="160"/>
        <end position="187"/>
    </location>
</feature>
<evidence type="ECO:0000256" key="2">
    <source>
        <dbReference type="SAM" id="Coils"/>
    </source>
</evidence>
<dbReference type="NCBIfam" id="TIGR01730">
    <property type="entry name" value="RND_mfp"/>
    <property type="match status" value="1"/>
</dbReference>
<dbReference type="GO" id="GO:1990281">
    <property type="term" value="C:efflux pump complex"/>
    <property type="evidence" value="ECO:0007669"/>
    <property type="project" value="TreeGrafter"/>
</dbReference>
<feature type="region of interest" description="Disordered" evidence="3">
    <location>
        <begin position="381"/>
        <end position="401"/>
    </location>
</feature>
<protein>
    <submittedName>
        <fullName evidence="4">RND family efflux transporter, MFP subunit</fullName>
    </submittedName>
</protein>
<evidence type="ECO:0000256" key="1">
    <source>
        <dbReference type="ARBA" id="ARBA00009477"/>
    </source>
</evidence>
<evidence type="ECO:0000313" key="5">
    <source>
        <dbReference type="Proteomes" id="UP000182491"/>
    </source>
</evidence>
<dbReference type="STRING" id="388950.GCA_001611675_02879"/>
<dbReference type="OrthoDB" id="9806939at2"/>
<keyword evidence="5" id="KW-1185">Reference proteome</keyword>
<gene>
    <name evidence="4" type="ORF">SAMN04487941_4122</name>
</gene>
<dbReference type="Gene3D" id="2.40.420.20">
    <property type="match status" value="1"/>
</dbReference>
<dbReference type="Gene3D" id="1.10.287.470">
    <property type="entry name" value="Helix hairpin bin"/>
    <property type="match status" value="1"/>
</dbReference>
<dbReference type="PANTHER" id="PTHR30469">
    <property type="entry name" value="MULTIDRUG RESISTANCE PROTEIN MDTA"/>
    <property type="match status" value="1"/>
</dbReference>
<keyword evidence="2" id="KW-0175">Coiled coil</keyword>
<name>A0A1I7KUQ1_9BACT</name>
<dbReference type="Gene3D" id="2.40.50.100">
    <property type="match status" value="1"/>
</dbReference>
<dbReference type="Gene3D" id="2.40.30.170">
    <property type="match status" value="1"/>
</dbReference>
<dbReference type="SUPFAM" id="SSF111369">
    <property type="entry name" value="HlyD-like secretion proteins"/>
    <property type="match status" value="1"/>
</dbReference>
<reference evidence="5" key="1">
    <citation type="submission" date="2016-10" db="EMBL/GenBank/DDBJ databases">
        <authorList>
            <person name="Varghese N."/>
        </authorList>
    </citation>
    <scope>NUCLEOTIDE SEQUENCE [LARGE SCALE GENOMIC DNA]</scope>
    <source>
        <strain evidence="5">DSM 18820</strain>
    </source>
</reference>
<organism evidence="4 5">
    <name type="scientific">Pontibacter akesuensis</name>
    <dbReference type="NCBI Taxonomy" id="388950"/>
    <lineage>
        <taxon>Bacteria</taxon>
        <taxon>Pseudomonadati</taxon>
        <taxon>Bacteroidota</taxon>
        <taxon>Cytophagia</taxon>
        <taxon>Cytophagales</taxon>
        <taxon>Hymenobacteraceae</taxon>
        <taxon>Pontibacter</taxon>
    </lineage>
</organism>
<dbReference type="GO" id="GO:0015562">
    <property type="term" value="F:efflux transmembrane transporter activity"/>
    <property type="evidence" value="ECO:0007669"/>
    <property type="project" value="TreeGrafter"/>
</dbReference>
<dbReference type="EMBL" id="FPCA01000009">
    <property type="protein sequence ID" value="SFV01171.1"/>
    <property type="molecule type" value="Genomic_DNA"/>
</dbReference>
<dbReference type="InterPro" id="IPR006143">
    <property type="entry name" value="RND_pump_MFP"/>
</dbReference>
<evidence type="ECO:0000313" key="4">
    <source>
        <dbReference type="EMBL" id="SFV01171.1"/>
    </source>
</evidence>
<accession>A0A1I7KUQ1</accession>
<sequence length="401" mass="43422">MTKKKTFLISAAILLVSAAITLVVFMTAPEAQREGASITTAMLVDVVEVNRGSYTPTVVATGTVQPAKDITLSTQVGGEVVRIAEDFAPGSFVDKGEVLLQINPADYRNTLQLRKSDLQLAKTDLSVEMGRQEVARKDYELIGEALPANNQDLVLRKPQLDAAKARIAAAEAAVDQARLNLQRTTIRAPFDAHILSRNANVGSQLAPGAELGRLVGMEKYWVAANVPVAKVNWLTFSENEANAGSNVKVINATSWAAGQYRKGKLFRLVGALDTQTRLARVLISVPDPLARQTAADTVPPLIIGTFVEVHIQAKEIPNVIRLSRDYLRQGNTVWVMKDGKLNIRKVDVLFDDATYAYISKGLSDGDRVVTTDLSTVVEGSKLRTERGGAAQDTTAGEEDKE</sequence>